<dbReference type="Pfam" id="PF01189">
    <property type="entry name" value="Methyltr_RsmB-F"/>
    <property type="match status" value="1"/>
</dbReference>
<evidence type="ECO:0000256" key="14">
    <source>
        <dbReference type="PROSITE-ProRule" id="PRU01023"/>
    </source>
</evidence>
<feature type="binding site" evidence="14">
    <location>
        <position position="317"/>
    </location>
    <ligand>
        <name>S-adenosyl-L-methionine</name>
        <dbReference type="ChEBI" id="CHEBI:59789"/>
    </ligand>
</feature>
<evidence type="ECO:0000259" key="16">
    <source>
        <dbReference type="PROSITE" id="PS51686"/>
    </source>
</evidence>
<keyword evidence="18" id="KW-1185">Reference proteome</keyword>
<dbReference type="PROSITE" id="PS01153">
    <property type="entry name" value="NOL1_NOP2_SUN"/>
    <property type="match status" value="1"/>
</dbReference>
<comment type="catalytic activity">
    <reaction evidence="13">
        <text>cytidine(967) in 16S rRNA + S-adenosyl-L-methionine = 5-methylcytidine(967) in 16S rRNA + S-adenosyl-L-homocysteine + H(+)</text>
        <dbReference type="Rhea" id="RHEA:42748"/>
        <dbReference type="Rhea" id="RHEA-COMP:10219"/>
        <dbReference type="Rhea" id="RHEA-COMP:10220"/>
        <dbReference type="ChEBI" id="CHEBI:15378"/>
        <dbReference type="ChEBI" id="CHEBI:57856"/>
        <dbReference type="ChEBI" id="CHEBI:59789"/>
        <dbReference type="ChEBI" id="CHEBI:74483"/>
        <dbReference type="ChEBI" id="CHEBI:82748"/>
        <dbReference type="EC" id="2.1.1.176"/>
    </reaction>
</comment>
<keyword evidence="8 14" id="KW-0808">Transferase</keyword>
<dbReference type="GO" id="GO:0070475">
    <property type="term" value="P:rRNA base methylation"/>
    <property type="evidence" value="ECO:0007669"/>
    <property type="project" value="TreeGrafter"/>
</dbReference>
<dbReference type="Gene3D" id="1.10.940.10">
    <property type="entry name" value="NusB-like"/>
    <property type="match status" value="1"/>
</dbReference>
<feature type="binding site" evidence="14">
    <location>
        <position position="336"/>
    </location>
    <ligand>
        <name>S-adenosyl-L-methionine</name>
        <dbReference type="ChEBI" id="CHEBI:59789"/>
    </ligand>
</feature>
<evidence type="ECO:0000256" key="13">
    <source>
        <dbReference type="ARBA" id="ARBA00047283"/>
    </source>
</evidence>
<dbReference type="Pfam" id="PF22458">
    <property type="entry name" value="RsmF-B_ferredox"/>
    <property type="match status" value="1"/>
</dbReference>
<dbReference type="Gene3D" id="3.40.50.150">
    <property type="entry name" value="Vaccinia Virus protein VP39"/>
    <property type="match status" value="1"/>
</dbReference>
<dbReference type="Gene3D" id="3.30.70.1170">
    <property type="entry name" value="Sun protein, domain 3"/>
    <property type="match status" value="1"/>
</dbReference>
<evidence type="ECO:0000256" key="3">
    <source>
        <dbReference type="ARBA" id="ARBA00007494"/>
    </source>
</evidence>
<dbReference type="SUPFAM" id="SSF48013">
    <property type="entry name" value="NusB-like"/>
    <property type="match status" value="1"/>
</dbReference>
<dbReference type="RefSeq" id="WP_164451057.1">
    <property type="nucleotide sequence ID" value="NZ_JAAIJQ010000007.1"/>
</dbReference>
<evidence type="ECO:0000256" key="7">
    <source>
        <dbReference type="ARBA" id="ARBA00022603"/>
    </source>
</evidence>
<protein>
    <recommendedName>
        <fullName evidence="4">16S rRNA (cytosine(967)-C(5))-methyltransferase</fullName>
        <ecNumber evidence="4">2.1.1.176</ecNumber>
    </recommendedName>
    <alternativeName>
        <fullName evidence="11">16S rRNA m5C967 methyltransferase</fullName>
    </alternativeName>
    <alternativeName>
        <fullName evidence="12">rRNA (cytosine-C(5)-)-methyltransferase RsmB</fullName>
    </alternativeName>
</protein>
<dbReference type="PROSITE" id="PS51686">
    <property type="entry name" value="SAM_MT_RSMB_NOP"/>
    <property type="match status" value="1"/>
</dbReference>
<keyword evidence="7 14" id="KW-0489">Methyltransferase</keyword>
<dbReference type="InterPro" id="IPR001678">
    <property type="entry name" value="MeTrfase_RsmB-F_NOP2_dom"/>
</dbReference>
<dbReference type="GO" id="GO:0003723">
    <property type="term" value="F:RNA binding"/>
    <property type="evidence" value="ECO:0007669"/>
    <property type="project" value="UniProtKB-UniRule"/>
</dbReference>
<dbReference type="NCBIfam" id="NF008149">
    <property type="entry name" value="PRK10901.1"/>
    <property type="match status" value="1"/>
</dbReference>
<comment type="similarity">
    <text evidence="3 14">Belongs to the class I-like SAM-binding methyltransferase superfamily. RsmB/NOP family.</text>
</comment>
<dbReference type="CDD" id="cd02440">
    <property type="entry name" value="AdoMet_MTases"/>
    <property type="match status" value="1"/>
</dbReference>
<evidence type="ECO:0000256" key="8">
    <source>
        <dbReference type="ARBA" id="ARBA00022679"/>
    </source>
</evidence>
<dbReference type="PANTHER" id="PTHR22807:SF61">
    <property type="entry name" value="NOL1_NOP2_SUN FAMILY PROTEIN _ ANTITERMINATION NUSB DOMAIN-CONTAINING PROTEIN"/>
    <property type="match status" value="1"/>
</dbReference>
<evidence type="ECO:0000256" key="1">
    <source>
        <dbReference type="ARBA" id="ARBA00002724"/>
    </source>
</evidence>
<evidence type="ECO:0000256" key="11">
    <source>
        <dbReference type="ARBA" id="ARBA00030399"/>
    </source>
</evidence>
<dbReference type="GO" id="GO:0005829">
    <property type="term" value="C:cytosol"/>
    <property type="evidence" value="ECO:0007669"/>
    <property type="project" value="TreeGrafter"/>
</dbReference>
<sequence length="448" mass="49112">MVEPREPQAQQASAVGARSRAAAARIVHRVRDRGQSLTRALQDQHDGDSARDPALTQEMSYGVLRMLPRLEALAARLLKHPLKPSDRDLECLILVGLYQLEAMATPPHAAVSATVGAVRLLGKPGKAGLVNALLRRFQRERAELLEAVLEQPEARWLFPSWLIARIREDWPQDWEQVLRVSNEHPPMALRVNRTRDDRSSYARLLADAGITARPIPGLETGLVLDTPRPARTLPGFDDGLASIQDSGAQLASVLLGARTGQRVLDACAAPGGKTAAILEQAQNALDLVAVDKDATRLESVRATLGRLGLDARILQDDASSPQGAWRDPPFDRVLLDVPCSATGVIRRHPDIKWLRRPDDIAALQMTQGQMLDAIWTLLAPGGRLLYATCSLLADENHQQIAAFLSRRADACELPLETDWGRPLPHGRQLLPVSGGHDGFYYALIEKRA</sequence>
<dbReference type="GO" id="GO:0009383">
    <property type="term" value="F:rRNA (cytosine-C5-)-methyltransferase activity"/>
    <property type="evidence" value="ECO:0007669"/>
    <property type="project" value="TreeGrafter"/>
</dbReference>
<dbReference type="InterPro" id="IPR035926">
    <property type="entry name" value="NusB-like_sf"/>
</dbReference>
<name>A0A6M0JV15_9GAMM</name>
<dbReference type="NCBIfam" id="TIGR00563">
    <property type="entry name" value="rsmB"/>
    <property type="match status" value="1"/>
</dbReference>
<comment type="function">
    <text evidence="1">Specifically methylates the cytosine at position 967 (m5C967) of 16S rRNA.</text>
</comment>
<keyword evidence="6" id="KW-0698">rRNA processing</keyword>
<feature type="region of interest" description="Disordered" evidence="15">
    <location>
        <begin position="32"/>
        <end position="54"/>
    </location>
</feature>
<evidence type="ECO:0000256" key="5">
    <source>
        <dbReference type="ARBA" id="ARBA00022490"/>
    </source>
</evidence>
<dbReference type="PRINTS" id="PR02008">
    <property type="entry name" value="RCMTFAMILY"/>
</dbReference>
<proteinExistence type="inferred from homology"/>
<comment type="subcellular location">
    <subcellularLocation>
        <location evidence="2">Cytoplasm</location>
    </subcellularLocation>
</comment>
<organism evidence="17 18">
    <name type="scientific">Thiorhodococcus minor</name>
    <dbReference type="NCBI Taxonomy" id="57489"/>
    <lineage>
        <taxon>Bacteria</taxon>
        <taxon>Pseudomonadati</taxon>
        <taxon>Pseudomonadota</taxon>
        <taxon>Gammaproteobacteria</taxon>
        <taxon>Chromatiales</taxon>
        <taxon>Chromatiaceae</taxon>
        <taxon>Thiorhodococcus</taxon>
    </lineage>
</organism>
<dbReference type="GO" id="GO:0006355">
    <property type="term" value="P:regulation of DNA-templated transcription"/>
    <property type="evidence" value="ECO:0007669"/>
    <property type="project" value="InterPro"/>
</dbReference>
<feature type="binding site" evidence="14">
    <location>
        <position position="291"/>
    </location>
    <ligand>
        <name>S-adenosyl-L-methionine</name>
        <dbReference type="ChEBI" id="CHEBI:59789"/>
    </ligand>
</feature>
<feature type="compositionally biased region" description="Basic and acidic residues" evidence="15">
    <location>
        <begin position="42"/>
        <end position="51"/>
    </location>
</feature>
<dbReference type="InterPro" id="IPR049560">
    <property type="entry name" value="MeTrfase_RsmB-F_NOP2_cat"/>
</dbReference>
<evidence type="ECO:0000256" key="12">
    <source>
        <dbReference type="ARBA" id="ARBA00031088"/>
    </source>
</evidence>
<evidence type="ECO:0000256" key="2">
    <source>
        <dbReference type="ARBA" id="ARBA00004496"/>
    </source>
</evidence>
<dbReference type="FunFam" id="3.40.50.150:FF:000022">
    <property type="entry name" value="Ribosomal RNA small subunit methyltransferase B"/>
    <property type="match status" value="1"/>
</dbReference>
<dbReference type="Gene3D" id="1.10.287.730">
    <property type="entry name" value="Helix hairpin bin"/>
    <property type="match status" value="1"/>
</dbReference>
<keyword evidence="9 14" id="KW-0949">S-adenosyl-L-methionine</keyword>
<feature type="domain" description="SAM-dependent MTase RsmB/NOP-type" evidence="16">
    <location>
        <begin position="177"/>
        <end position="447"/>
    </location>
</feature>
<dbReference type="InterPro" id="IPR006027">
    <property type="entry name" value="NusB_RsmB_TIM44"/>
</dbReference>
<reference evidence="17 18" key="1">
    <citation type="submission" date="2020-02" db="EMBL/GenBank/DDBJ databases">
        <title>Genome sequences of Thiorhodococcus mannitoliphagus and Thiorhodococcus minor, purple sulfur photosynthetic bacteria in the gammaproteobacterial family, Chromatiaceae.</title>
        <authorList>
            <person name="Aviles F.A."/>
            <person name="Meyer T.E."/>
            <person name="Kyndt J.A."/>
        </authorList>
    </citation>
    <scope>NUCLEOTIDE SEQUENCE [LARGE SCALE GENOMIC DNA]</scope>
    <source>
        <strain evidence="17 18">DSM 11518</strain>
    </source>
</reference>
<evidence type="ECO:0000256" key="4">
    <source>
        <dbReference type="ARBA" id="ARBA00012140"/>
    </source>
</evidence>
<accession>A0A6M0JV15</accession>
<dbReference type="InterPro" id="IPR023267">
    <property type="entry name" value="RCMT"/>
</dbReference>
<dbReference type="Pfam" id="PF01029">
    <property type="entry name" value="NusB"/>
    <property type="match status" value="1"/>
</dbReference>
<feature type="compositionally biased region" description="Low complexity" evidence="15">
    <location>
        <begin position="8"/>
        <end position="20"/>
    </location>
</feature>
<gene>
    <name evidence="17" type="primary">rsmB</name>
    <name evidence="17" type="ORF">G3446_03690</name>
</gene>
<dbReference type="InterPro" id="IPR004573">
    <property type="entry name" value="rRNA_ssu_MeTfrase_B"/>
</dbReference>
<dbReference type="AlphaFoldDB" id="A0A6M0JV15"/>
<comment type="caution">
    <text evidence="17">The sequence shown here is derived from an EMBL/GenBank/DDBJ whole genome shotgun (WGS) entry which is preliminary data.</text>
</comment>
<feature type="active site" description="Nucleophile" evidence="14">
    <location>
        <position position="389"/>
    </location>
</feature>
<keyword evidence="10 14" id="KW-0694">RNA-binding</keyword>
<keyword evidence="5" id="KW-0963">Cytoplasm</keyword>
<dbReference type="Proteomes" id="UP000483379">
    <property type="component" value="Unassembled WGS sequence"/>
</dbReference>
<evidence type="ECO:0000256" key="6">
    <source>
        <dbReference type="ARBA" id="ARBA00022552"/>
    </source>
</evidence>
<evidence type="ECO:0000313" key="18">
    <source>
        <dbReference type="Proteomes" id="UP000483379"/>
    </source>
</evidence>
<dbReference type="InterPro" id="IPR054728">
    <property type="entry name" value="RsmB-like_ferredoxin"/>
</dbReference>
<evidence type="ECO:0000256" key="10">
    <source>
        <dbReference type="ARBA" id="ARBA00022884"/>
    </source>
</evidence>
<feature type="region of interest" description="Disordered" evidence="15">
    <location>
        <begin position="1"/>
        <end position="20"/>
    </location>
</feature>
<feature type="binding site" evidence="14">
    <location>
        <begin position="267"/>
        <end position="273"/>
    </location>
    <ligand>
        <name>S-adenosyl-L-methionine</name>
        <dbReference type="ChEBI" id="CHEBI:59789"/>
    </ligand>
</feature>
<dbReference type="EMBL" id="JAAIJQ010000007">
    <property type="protein sequence ID" value="NEV61009.1"/>
    <property type="molecule type" value="Genomic_DNA"/>
</dbReference>
<dbReference type="InterPro" id="IPR018314">
    <property type="entry name" value="RsmB/NOL1/NOP2-like_CS"/>
</dbReference>
<evidence type="ECO:0000313" key="17">
    <source>
        <dbReference type="EMBL" id="NEV61009.1"/>
    </source>
</evidence>
<evidence type="ECO:0000256" key="9">
    <source>
        <dbReference type="ARBA" id="ARBA00022691"/>
    </source>
</evidence>
<evidence type="ECO:0000256" key="15">
    <source>
        <dbReference type="SAM" id="MobiDB-lite"/>
    </source>
</evidence>
<dbReference type="PANTHER" id="PTHR22807">
    <property type="entry name" value="NOP2 YEAST -RELATED NOL1/NOP2/FMU SUN DOMAIN-CONTAINING"/>
    <property type="match status" value="1"/>
</dbReference>
<dbReference type="EC" id="2.1.1.176" evidence="4"/>
<dbReference type="SUPFAM" id="SSF53335">
    <property type="entry name" value="S-adenosyl-L-methionine-dependent methyltransferases"/>
    <property type="match status" value="1"/>
</dbReference>
<dbReference type="InterPro" id="IPR029063">
    <property type="entry name" value="SAM-dependent_MTases_sf"/>
</dbReference>